<dbReference type="PROSITE" id="PS50004">
    <property type="entry name" value="C2"/>
    <property type="match status" value="2"/>
</dbReference>
<evidence type="ECO:0000256" key="11">
    <source>
        <dbReference type="SAM" id="MobiDB-lite"/>
    </source>
</evidence>
<feature type="transmembrane region" description="Helical" evidence="12">
    <location>
        <begin position="20"/>
        <end position="38"/>
    </location>
</feature>
<dbReference type="PANTHER" id="PTHR45761">
    <property type="entry name" value="EXTENDED SYNAPTOTAGMIN-LIKE PROTEIN 2, ISOFORM C"/>
    <property type="match status" value="1"/>
</dbReference>
<evidence type="ECO:0000313" key="16">
    <source>
        <dbReference type="Proteomes" id="UP001153069"/>
    </source>
</evidence>
<keyword evidence="2" id="KW-0813">Transport</keyword>
<comment type="subcellular location">
    <subcellularLocation>
        <location evidence="1">Membrane</location>
    </subcellularLocation>
</comment>
<dbReference type="AlphaFoldDB" id="A0A9N8DTE7"/>
<dbReference type="Pfam" id="PF17047">
    <property type="entry name" value="SMP_LBD"/>
    <property type="match status" value="1"/>
</dbReference>
<dbReference type="GO" id="GO:0046872">
    <property type="term" value="F:metal ion binding"/>
    <property type="evidence" value="ECO:0007669"/>
    <property type="project" value="UniProtKB-KW"/>
</dbReference>
<dbReference type="InterPro" id="IPR000008">
    <property type="entry name" value="C2_dom"/>
</dbReference>
<sequence>MTTSTSTSTSTTSSSSRSSFWIGCMTGSVATAVALWWWQRQQAPSSREDEDEESATHRLSQRSKSSALRNQNPHVLLQSTRSLDDGEDPIHVSSFLTDLLHEMWDYLNVAGAAVIRDSVEPYFQDLPGPFKTLRFTKMDLGHSPIRMDNLKVRKIQDGMIQIDLDIVWNGHCDLQLQAEQNSMIQLGVKELKLSGPFSLWLKPLTNQLPIISAIQYAFINPPIVELKFTGLASVAESPLLTAAVRDAIDSSLLCVVLPNRMMYKMQSNNNYLDTYQPPVGVARVTAVRGRGFVIEKKLLTTDDIPDVYLNITFGANLNATTTTGSVWRTQTIRDNLSPEWLESRDFLLHDHGQKLRFHAWDEDPGPLDADDDLGRGSALIQEILMCKQRRLEVELLHVKTQKRTDAFVTMQCDFIPWTTDLSSLNTTNTNGMADDHEIAGLLVVLVHRAFHIPIAKPEDAATFVKVSFGNQEFQTSVVLHSPGYTDALNPKYEAAFEIPITAGMPITGANAQVTFQLILHSNTVIGDTNHGTKKKNESSRTVAPPEQVLGSLTVHLDALRSAKDHTLTQTKPIGKGGASLEYRVSLSGVQRSVSKQQNGAKLQPGASVPRVLPSNSSLESSTTSGIMNGTSHDEEPSIGRLRLTVVKGRGFKISAELFNIDVPDAFCTIRFGSSKELWTTSVQRNNCNPVWNESKEYSLQSHSQVIALEVLDKNERSYDPDLHVGSAKTTVGNVLLAGGSVELELSSRQGRPTTVFITLGCELL</sequence>
<feature type="region of interest" description="Disordered" evidence="11">
    <location>
        <begin position="45"/>
        <end position="71"/>
    </location>
</feature>
<keyword evidence="7 12" id="KW-1133">Transmembrane helix</keyword>
<feature type="region of interest" description="Disordered" evidence="11">
    <location>
        <begin position="593"/>
        <end position="635"/>
    </location>
</feature>
<dbReference type="CDD" id="cd21670">
    <property type="entry name" value="SMP_ESyt"/>
    <property type="match status" value="1"/>
</dbReference>
<dbReference type="Pfam" id="PF00168">
    <property type="entry name" value="C2"/>
    <property type="match status" value="3"/>
</dbReference>
<evidence type="ECO:0000256" key="1">
    <source>
        <dbReference type="ARBA" id="ARBA00004370"/>
    </source>
</evidence>
<organism evidence="15 16">
    <name type="scientific">Seminavis robusta</name>
    <dbReference type="NCBI Taxonomy" id="568900"/>
    <lineage>
        <taxon>Eukaryota</taxon>
        <taxon>Sar</taxon>
        <taxon>Stramenopiles</taxon>
        <taxon>Ochrophyta</taxon>
        <taxon>Bacillariophyta</taxon>
        <taxon>Bacillariophyceae</taxon>
        <taxon>Bacillariophycidae</taxon>
        <taxon>Naviculales</taxon>
        <taxon>Naviculaceae</taxon>
        <taxon>Seminavis</taxon>
    </lineage>
</organism>
<dbReference type="Gene3D" id="2.60.40.150">
    <property type="entry name" value="C2 domain"/>
    <property type="match status" value="3"/>
</dbReference>
<dbReference type="EMBL" id="CAICTM010000274">
    <property type="protein sequence ID" value="CAB9506684.1"/>
    <property type="molecule type" value="Genomic_DNA"/>
</dbReference>
<dbReference type="PANTHER" id="PTHR45761:SF1">
    <property type="entry name" value="EXTENDED SYNAPTOTAGMIN-LIKE PROTEIN 2, ISOFORM C"/>
    <property type="match status" value="1"/>
</dbReference>
<feature type="compositionally biased region" description="Low complexity" evidence="11">
    <location>
        <begin position="614"/>
        <end position="624"/>
    </location>
</feature>
<evidence type="ECO:0000256" key="7">
    <source>
        <dbReference type="ARBA" id="ARBA00022989"/>
    </source>
</evidence>
<evidence type="ECO:0000256" key="6">
    <source>
        <dbReference type="ARBA" id="ARBA00022837"/>
    </source>
</evidence>
<dbReference type="SMART" id="SM00239">
    <property type="entry name" value="C2"/>
    <property type="match status" value="3"/>
</dbReference>
<dbReference type="CDD" id="cd00030">
    <property type="entry name" value="C2"/>
    <property type="match status" value="1"/>
</dbReference>
<dbReference type="OrthoDB" id="1029639at2759"/>
<dbReference type="InterPro" id="IPR031468">
    <property type="entry name" value="SMP_LBD"/>
</dbReference>
<dbReference type="InterPro" id="IPR039010">
    <property type="entry name" value="Synaptotagmin_SMP"/>
</dbReference>
<dbReference type="GO" id="GO:0016020">
    <property type="term" value="C:membrane"/>
    <property type="evidence" value="ECO:0007669"/>
    <property type="project" value="UniProtKB-SubCell"/>
</dbReference>
<evidence type="ECO:0000256" key="4">
    <source>
        <dbReference type="ARBA" id="ARBA00022723"/>
    </source>
</evidence>
<proteinExistence type="predicted"/>
<keyword evidence="16" id="KW-1185">Reference proteome</keyword>
<name>A0A9N8DTE7_9STRA</name>
<dbReference type="PROSITE" id="PS51847">
    <property type="entry name" value="SMP"/>
    <property type="match status" value="1"/>
</dbReference>
<dbReference type="SUPFAM" id="SSF49562">
    <property type="entry name" value="C2 domain (Calcium/lipid-binding domain, CaLB)"/>
    <property type="match status" value="3"/>
</dbReference>
<dbReference type="GO" id="GO:0012505">
    <property type="term" value="C:endomembrane system"/>
    <property type="evidence" value="ECO:0007669"/>
    <property type="project" value="UniProtKB-ARBA"/>
</dbReference>
<evidence type="ECO:0000259" key="13">
    <source>
        <dbReference type="PROSITE" id="PS50004"/>
    </source>
</evidence>
<comment type="caution">
    <text evidence="15">The sequence shown here is derived from an EMBL/GenBank/DDBJ whole genome shotgun (WGS) entry which is preliminary data.</text>
</comment>
<protein>
    <submittedName>
        <fullName evidence="15">Extended synaptotagmin-2</fullName>
    </submittedName>
</protein>
<keyword evidence="10 12" id="KW-0472">Membrane</keyword>
<evidence type="ECO:0000256" key="5">
    <source>
        <dbReference type="ARBA" id="ARBA00022737"/>
    </source>
</evidence>
<dbReference type="InterPro" id="IPR051634">
    <property type="entry name" value="Extended_Synaptotagmin"/>
</dbReference>
<dbReference type="Proteomes" id="UP001153069">
    <property type="component" value="Unassembled WGS sequence"/>
</dbReference>
<keyword evidence="8" id="KW-0445">Lipid transport</keyword>
<dbReference type="GO" id="GO:0008289">
    <property type="term" value="F:lipid binding"/>
    <property type="evidence" value="ECO:0007669"/>
    <property type="project" value="UniProtKB-KW"/>
</dbReference>
<evidence type="ECO:0000259" key="14">
    <source>
        <dbReference type="PROSITE" id="PS51847"/>
    </source>
</evidence>
<evidence type="ECO:0000256" key="9">
    <source>
        <dbReference type="ARBA" id="ARBA00023121"/>
    </source>
</evidence>
<reference evidence="15" key="1">
    <citation type="submission" date="2020-06" db="EMBL/GenBank/DDBJ databases">
        <authorList>
            <consortium name="Plant Systems Biology data submission"/>
        </authorList>
    </citation>
    <scope>NUCLEOTIDE SEQUENCE</scope>
    <source>
        <strain evidence="15">D6</strain>
    </source>
</reference>
<dbReference type="GO" id="GO:0005737">
    <property type="term" value="C:cytoplasm"/>
    <property type="evidence" value="ECO:0007669"/>
    <property type="project" value="UniProtKB-ARBA"/>
</dbReference>
<keyword evidence="3 12" id="KW-0812">Transmembrane</keyword>
<gene>
    <name evidence="15" type="ORF">SEMRO_275_G105710.1</name>
</gene>
<evidence type="ECO:0000256" key="3">
    <source>
        <dbReference type="ARBA" id="ARBA00022692"/>
    </source>
</evidence>
<evidence type="ECO:0000256" key="12">
    <source>
        <dbReference type="SAM" id="Phobius"/>
    </source>
</evidence>
<evidence type="ECO:0000256" key="10">
    <source>
        <dbReference type="ARBA" id="ARBA00023136"/>
    </source>
</evidence>
<evidence type="ECO:0000313" key="15">
    <source>
        <dbReference type="EMBL" id="CAB9506684.1"/>
    </source>
</evidence>
<keyword evidence="9" id="KW-0446">Lipid-binding</keyword>
<keyword evidence="5" id="KW-0677">Repeat</keyword>
<keyword evidence="6" id="KW-0106">Calcium</keyword>
<feature type="compositionally biased region" description="Polar residues" evidence="11">
    <location>
        <begin position="62"/>
        <end position="71"/>
    </location>
</feature>
<evidence type="ECO:0000256" key="8">
    <source>
        <dbReference type="ARBA" id="ARBA00023055"/>
    </source>
</evidence>
<dbReference type="InterPro" id="IPR035892">
    <property type="entry name" value="C2_domain_sf"/>
</dbReference>
<keyword evidence="4" id="KW-0479">Metal-binding</keyword>
<feature type="domain" description="SMP-LTD" evidence="14">
    <location>
        <begin position="88"/>
        <end position="266"/>
    </location>
</feature>
<accession>A0A9N8DTE7</accession>
<evidence type="ECO:0000256" key="2">
    <source>
        <dbReference type="ARBA" id="ARBA00022448"/>
    </source>
</evidence>
<feature type="domain" description="C2" evidence="13">
    <location>
        <begin position="622"/>
        <end position="745"/>
    </location>
</feature>
<dbReference type="GO" id="GO:0006869">
    <property type="term" value="P:lipid transport"/>
    <property type="evidence" value="ECO:0007669"/>
    <property type="project" value="UniProtKB-KW"/>
</dbReference>
<feature type="domain" description="C2" evidence="13">
    <location>
        <begin position="261"/>
        <end position="393"/>
    </location>
</feature>